<reference evidence="1" key="1">
    <citation type="submission" date="2020-12" db="EMBL/GenBank/DDBJ databases">
        <authorList>
            <person name="Huq M.A."/>
        </authorList>
    </citation>
    <scope>NUCLEOTIDE SEQUENCE</scope>
    <source>
        <strain evidence="1">MAHUQ-46</strain>
    </source>
</reference>
<dbReference type="Proteomes" id="UP000640274">
    <property type="component" value="Unassembled WGS sequence"/>
</dbReference>
<dbReference type="AlphaFoldDB" id="A0A934J7T6"/>
<comment type="caution">
    <text evidence="1">The sequence shown here is derived from an EMBL/GenBank/DDBJ whole genome shotgun (WGS) entry which is preliminary data.</text>
</comment>
<evidence type="ECO:0008006" key="3">
    <source>
        <dbReference type="Google" id="ProtNLM"/>
    </source>
</evidence>
<dbReference type="InterPro" id="IPR011990">
    <property type="entry name" value="TPR-like_helical_dom_sf"/>
</dbReference>
<dbReference type="SUPFAM" id="SSF81901">
    <property type="entry name" value="HCP-like"/>
    <property type="match status" value="1"/>
</dbReference>
<sequence>MANNMISFNEHGELLNYWVKKQYQNEFVIYFDQHLDFKKISEENLKILKSYSEKNQNMNELNRDVPFREYETYPYGLDNFLYAAKELNIIDHLIWVYPNNDYTINDLQKVLITNVSLIAGFKEEVLSSFAINEYSVELSVNHLKIEITNLKYLSHIKLNKTPLIDIDLDFFYNSNKQQLHLVKEFKEYFLSLGKAWKDDPTMTYSITSGFLPEKYSYLGEQIADFFEMDIVHHSKLRTESNSITKISYLLNNNSTYLTSEIIEEVWEKVLVFYSGTGLGVKSLLFSRIGNLELAIQYYDLAKQNNVNYFWSAYNIGLIYMNQKRYALASHWFLLAEGNLTDSIQTHSLILRSICELKQGNFSESLALGIKCADEIGIRAEPYLIIALSCKELGLIREYKKNYVLYKTFKSDGLSGVKC</sequence>
<dbReference type="EMBL" id="JAELUP010000103">
    <property type="protein sequence ID" value="MBJ6363198.1"/>
    <property type="molecule type" value="Genomic_DNA"/>
</dbReference>
<dbReference type="RefSeq" id="WP_199020767.1">
    <property type="nucleotide sequence ID" value="NZ_JAELUP010000103.1"/>
</dbReference>
<evidence type="ECO:0000313" key="2">
    <source>
        <dbReference type="Proteomes" id="UP000640274"/>
    </source>
</evidence>
<protein>
    <recommendedName>
        <fullName evidence="3">Tetratricopeptide repeat protein</fullName>
    </recommendedName>
</protein>
<name>A0A934J7T6_9BACL</name>
<accession>A0A934J7T6</accession>
<proteinExistence type="predicted"/>
<gene>
    <name evidence="1" type="ORF">JFN88_18515</name>
</gene>
<organism evidence="1 2">
    <name type="scientific">Paenibacillus roseus</name>
    <dbReference type="NCBI Taxonomy" id="2798579"/>
    <lineage>
        <taxon>Bacteria</taxon>
        <taxon>Bacillati</taxon>
        <taxon>Bacillota</taxon>
        <taxon>Bacilli</taxon>
        <taxon>Bacillales</taxon>
        <taxon>Paenibacillaceae</taxon>
        <taxon>Paenibacillus</taxon>
    </lineage>
</organism>
<keyword evidence="2" id="KW-1185">Reference proteome</keyword>
<evidence type="ECO:0000313" key="1">
    <source>
        <dbReference type="EMBL" id="MBJ6363198.1"/>
    </source>
</evidence>
<dbReference type="Gene3D" id="1.25.40.10">
    <property type="entry name" value="Tetratricopeptide repeat domain"/>
    <property type="match status" value="1"/>
</dbReference>